<accession>B7FTY8</accession>
<dbReference type="GeneID" id="7198058"/>
<reference evidence="2 3" key="1">
    <citation type="journal article" date="2008" name="Nature">
        <title>The Phaeodactylum genome reveals the evolutionary history of diatom genomes.</title>
        <authorList>
            <person name="Bowler C."/>
            <person name="Allen A.E."/>
            <person name="Badger J.H."/>
            <person name="Grimwood J."/>
            <person name="Jabbari K."/>
            <person name="Kuo A."/>
            <person name="Maheswari U."/>
            <person name="Martens C."/>
            <person name="Maumus F."/>
            <person name="Otillar R.P."/>
            <person name="Rayko E."/>
            <person name="Salamov A."/>
            <person name="Vandepoele K."/>
            <person name="Beszteri B."/>
            <person name="Gruber A."/>
            <person name="Heijde M."/>
            <person name="Katinka M."/>
            <person name="Mock T."/>
            <person name="Valentin K."/>
            <person name="Verret F."/>
            <person name="Berges J.A."/>
            <person name="Brownlee C."/>
            <person name="Cadoret J.P."/>
            <person name="Chiovitti A."/>
            <person name="Choi C.J."/>
            <person name="Coesel S."/>
            <person name="De Martino A."/>
            <person name="Detter J.C."/>
            <person name="Durkin C."/>
            <person name="Falciatore A."/>
            <person name="Fournet J."/>
            <person name="Haruta M."/>
            <person name="Huysman M.J."/>
            <person name="Jenkins B.D."/>
            <person name="Jiroutova K."/>
            <person name="Jorgensen R.E."/>
            <person name="Joubert Y."/>
            <person name="Kaplan A."/>
            <person name="Kroger N."/>
            <person name="Kroth P.G."/>
            <person name="La Roche J."/>
            <person name="Lindquist E."/>
            <person name="Lommer M."/>
            <person name="Martin-Jezequel V."/>
            <person name="Lopez P.J."/>
            <person name="Lucas S."/>
            <person name="Mangogna M."/>
            <person name="McGinnis K."/>
            <person name="Medlin L.K."/>
            <person name="Montsant A."/>
            <person name="Oudot-Le Secq M.P."/>
            <person name="Napoli C."/>
            <person name="Obornik M."/>
            <person name="Parker M.S."/>
            <person name="Petit J.L."/>
            <person name="Porcel B.M."/>
            <person name="Poulsen N."/>
            <person name="Robison M."/>
            <person name="Rychlewski L."/>
            <person name="Rynearson T.A."/>
            <person name="Schmutz J."/>
            <person name="Shapiro H."/>
            <person name="Siaut M."/>
            <person name="Stanley M."/>
            <person name="Sussman M.R."/>
            <person name="Taylor A.R."/>
            <person name="Vardi A."/>
            <person name="von Dassow P."/>
            <person name="Vyverman W."/>
            <person name="Willis A."/>
            <person name="Wyrwicz L.S."/>
            <person name="Rokhsar D.S."/>
            <person name="Weissenbach J."/>
            <person name="Armbrust E.V."/>
            <person name="Green B.R."/>
            <person name="Van de Peer Y."/>
            <person name="Grigoriev I.V."/>
        </authorList>
    </citation>
    <scope>NUCLEOTIDE SEQUENCE [LARGE SCALE GENOMIC DNA]</scope>
    <source>
        <strain evidence="2 3">CCAP 1055/1</strain>
    </source>
</reference>
<feature type="transmembrane region" description="Helical" evidence="1">
    <location>
        <begin position="211"/>
        <end position="231"/>
    </location>
</feature>
<dbReference type="InterPro" id="IPR027417">
    <property type="entry name" value="P-loop_NTPase"/>
</dbReference>
<reference evidence="3" key="2">
    <citation type="submission" date="2008-08" db="EMBL/GenBank/DDBJ databases">
        <authorList>
            <consortium name="Diatom Consortium"/>
            <person name="Grigoriev I."/>
            <person name="Grimwood J."/>
            <person name="Kuo A."/>
            <person name="Otillar R.P."/>
            <person name="Salamov A."/>
            <person name="Detter J.C."/>
            <person name="Lindquist E."/>
            <person name="Shapiro H."/>
            <person name="Lucas S."/>
            <person name="Glavina del Rio T."/>
            <person name="Pitluck S."/>
            <person name="Rokhsar D."/>
            <person name="Bowler C."/>
        </authorList>
    </citation>
    <scope>GENOME REANNOTATION</scope>
    <source>
        <strain evidence="3">CCAP 1055/1</strain>
    </source>
</reference>
<evidence type="ECO:0000313" key="2">
    <source>
        <dbReference type="EMBL" id="EEC50172.1"/>
    </source>
</evidence>
<organism evidence="2 3">
    <name type="scientific">Phaeodactylum tricornutum (strain CCAP 1055/1)</name>
    <dbReference type="NCBI Taxonomy" id="556484"/>
    <lineage>
        <taxon>Eukaryota</taxon>
        <taxon>Sar</taxon>
        <taxon>Stramenopiles</taxon>
        <taxon>Ochrophyta</taxon>
        <taxon>Bacillariophyta</taxon>
        <taxon>Bacillariophyceae</taxon>
        <taxon>Bacillariophycidae</taxon>
        <taxon>Naviculales</taxon>
        <taxon>Phaeodactylaceae</taxon>
        <taxon>Phaeodactylum</taxon>
    </lineage>
</organism>
<sequence>MTLTVCVGSSGSGKTTFLEDVYKSHKCIYIRQYHIMRPYITVSKIPNFDATRLPYWDIYVKEEKAEKIQVGGTMAGEFTAGLSGGQRKLLLFELICQRTASQSELLVVLDEPFAGVTDDFVPFIVERLNELRQKHNVLLVTNDHVTTLTTMADNKITVSAIDRSTVRINDREKVDREKAIMALSVGDAYSYQATNADLKFFYDVEIHSSSALIGIACFTIFCYSLFIATFWDSEESSQALVLVAGGIISYFCVNPYLLSLVDWRNAQNEEAEALVHASKTMNKTLKTLLTFSLILIISLIEFGVVNATIDGLSEIKFWVAMLFDSASLTFTLICLGLYTNMPFQAVQVVGSLPFLLMIFLSTTFSPGSGVPVLKELRYLYARFYFWCMVPAVQDTMENCPSDNVILVYVILSGCLGVFIFLVVMAILKIKRGIQKDKAETKRAGLRDDEFTELQVELYGTKALHRLMHMNSSLSLKKPASNGTIKEAIGKSVGRAFILILLWCKRLTVSSAFKHAAPSRVTGDAQGADKVFSLDVTLRSVLLSKRSAKMRCLMVGSSLIALLVDNAAALNIVLPGGTGSIGSRLSAKLMDHTVTILTRNAFLAAAPNRVTEQFGWVGSSFLRKNPHVNLRDWDGGDLLDIVGQDWIGWQEEALLDADVVVHFVGGFTEQRTMACERLVRESMRVNKDALQITVNPLDEEIGVISVGAVTQKKERIRACEEMVKMNCVHSMCLRIECYREDEGCEKIKSTIVDWAKRQGNK</sequence>
<dbReference type="SUPFAM" id="SSF51735">
    <property type="entry name" value="NAD(P)-binding Rossmann-fold domains"/>
    <property type="match status" value="1"/>
</dbReference>
<dbReference type="EMBL" id="CM000607">
    <property type="protein sequence ID" value="EEC50172.1"/>
    <property type="molecule type" value="Genomic_DNA"/>
</dbReference>
<evidence type="ECO:0000313" key="3">
    <source>
        <dbReference type="Proteomes" id="UP000000759"/>
    </source>
</evidence>
<feature type="transmembrane region" description="Helical" evidence="1">
    <location>
        <begin position="288"/>
        <end position="309"/>
    </location>
</feature>
<keyword evidence="1" id="KW-0812">Transmembrane</keyword>
<dbReference type="Gene3D" id="3.40.50.300">
    <property type="entry name" value="P-loop containing nucleotide triphosphate hydrolases"/>
    <property type="match status" value="1"/>
</dbReference>
<dbReference type="CDD" id="cd00267">
    <property type="entry name" value="ABC_ATPase"/>
    <property type="match status" value="1"/>
</dbReference>
<dbReference type="RefSeq" id="XP_002178507.1">
    <property type="nucleotide sequence ID" value="XM_002178471.1"/>
</dbReference>
<dbReference type="Gene3D" id="3.40.50.720">
    <property type="entry name" value="NAD(P)-binding Rossmann-like Domain"/>
    <property type="match status" value="1"/>
</dbReference>
<dbReference type="SUPFAM" id="SSF52540">
    <property type="entry name" value="P-loop containing nucleoside triphosphate hydrolases"/>
    <property type="match status" value="1"/>
</dbReference>
<dbReference type="KEGG" id="pti:PHATRDRAFT_44398"/>
<proteinExistence type="predicted"/>
<keyword evidence="1" id="KW-0472">Membrane</keyword>
<dbReference type="HOGENOM" id="CLU_367049_0_0_1"/>
<name>B7FTY8_PHATC</name>
<feature type="transmembrane region" description="Helical" evidence="1">
    <location>
        <begin position="345"/>
        <end position="364"/>
    </location>
</feature>
<dbReference type="AlphaFoldDB" id="B7FTY8"/>
<dbReference type="OrthoDB" id="38405at2759"/>
<keyword evidence="1" id="KW-1133">Transmembrane helix</keyword>
<dbReference type="InterPro" id="IPR036291">
    <property type="entry name" value="NAD(P)-bd_dom_sf"/>
</dbReference>
<dbReference type="Proteomes" id="UP000000759">
    <property type="component" value="Chromosome 4"/>
</dbReference>
<evidence type="ECO:0000256" key="1">
    <source>
        <dbReference type="SAM" id="Phobius"/>
    </source>
</evidence>
<dbReference type="PaxDb" id="2850-Phatr44398"/>
<feature type="transmembrane region" description="Helical" evidence="1">
    <location>
        <begin position="551"/>
        <end position="573"/>
    </location>
</feature>
<gene>
    <name evidence="2" type="ORF">PHATRDRAFT_44398</name>
</gene>
<protein>
    <recommendedName>
        <fullName evidence="4">ABC transporter</fullName>
    </recommendedName>
</protein>
<feature type="transmembrane region" description="Helical" evidence="1">
    <location>
        <begin position="405"/>
        <end position="427"/>
    </location>
</feature>
<dbReference type="eggNOG" id="ENOG502RAVX">
    <property type="taxonomic scope" value="Eukaryota"/>
</dbReference>
<keyword evidence="3" id="KW-1185">Reference proteome</keyword>
<dbReference type="OMA" id="VYKSHKC"/>
<feature type="transmembrane region" description="Helical" evidence="1">
    <location>
        <begin position="237"/>
        <end position="258"/>
    </location>
</feature>
<dbReference type="InParanoid" id="B7FTY8"/>
<feature type="transmembrane region" description="Helical" evidence="1">
    <location>
        <begin position="315"/>
        <end position="338"/>
    </location>
</feature>
<evidence type="ECO:0008006" key="4">
    <source>
        <dbReference type="Google" id="ProtNLM"/>
    </source>
</evidence>